<dbReference type="EMBL" id="FXYH01000015">
    <property type="protein sequence ID" value="SMX47535.1"/>
    <property type="molecule type" value="Genomic_DNA"/>
</dbReference>
<protein>
    <submittedName>
        <fullName evidence="2">Uncharacterized protein</fullName>
    </submittedName>
</protein>
<organism evidence="2 3">
    <name type="scientific">Pelagimonas varians</name>
    <dbReference type="NCBI Taxonomy" id="696760"/>
    <lineage>
        <taxon>Bacteria</taxon>
        <taxon>Pseudomonadati</taxon>
        <taxon>Pseudomonadota</taxon>
        <taxon>Alphaproteobacteria</taxon>
        <taxon>Rhodobacterales</taxon>
        <taxon>Roseobacteraceae</taxon>
        <taxon>Pelagimonas</taxon>
    </lineage>
</organism>
<keyword evidence="1" id="KW-0812">Transmembrane</keyword>
<evidence type="ECO:0000256" key="1">
    <source>
        <dbReference type="SAM" id="Phobius"/>
    </source>
</evidence>
<proteinExistence type="predicted"/>
<feature type="transmembrane region" description="Helical" evidence="1">
    <location>
        <begin position="75"/>
        <end position="93"/>
    </location>
</feature>
<name>A0A238KXJ3_9RHOB</name>
<keyword evidence="3" id="KW-1185">Reference proteome</keyword>
<dbReference type="Proteomes" id="UP000220836">
    <property type="component" value="Unassembled WGS sequence"/>
</dbReference>
<dbReference type="RefSeq" id="WP_170125902.1">
    <property type="nucleotide sequence ID" value="NZ_FXYH01000015.1"/>
</dbReference>
<dbReference type="AlphaFoldDB" id="A0A238KXJ3"/>
<sequence>MAAEYVLGLLPPAQRSAFESVLLSDQDLQQDVAAWRQYFSTFAEDFKDRTPPPQLINRIESKLSVVPRTALWKQVLPYVIGAALGSVLTWIAVSSGVMPVH</sequence>
<gene>
    <name evidence="2" type="ORF">PEV8663_03563</name>
</gene>
<accession>A0A238KXJ3</accession>
<reference evidence="2 3" key="1">
    <citation type="submission" date="2017-05" db="EMBL/GenBank/DDBJ databases">
        <authorList>
            <person name="Song R."/>
            <person name="Chenine A.L."/>
            <person name="Ruprecht R.M."/>
        </authorList>
    </citation>
    <scope>NUCLEOTIDE SEQUENCE [LARGE SCALE GENOMIC DNA]</scope>
    <source>
        <strain evidence="2 3">CECT 8663</strain>
    </source>
</reference>
<keyword evidence="1" id="KW-0472">Membrane</keyword>
<keyword evidence="1" id="KW-1133">Transmembrane helix</keyword>
<evidence type="ECO:0000313" key="2">
    <source>
        <dbReference type="EMBL" id="SMX47535.1"/>
    </source>
</evidence>
<evidence type="ECO:0000313" key="3">
    <source>
        <dbReference type="Proteomes" id="UP000220836"/>
    </source>
</evidence>